<gene>
    <name evidence="2" type="ORF">PGLA2088_LOCUS1140</name>
</gene>
<feature type="region of interest" description="Disordered" evidence="1">
    <location>
        <begin position="326"/>
        <end position="348"/>
    </location>
</feature>
<name>A0A813H1V2_POLGL</name>
<reference evidence="2" key="1">
    <citation type="submission" date="2021-02" db="EMBL/GenBank/DDBJ databases">
        <authorList>
            <person name="Dougan E. K."/>
            <person name="Rhodes N."/>
            <person name="Thang M."/>
            <person name="Chan C."/>
        </authorList>
    </citation>
    <scope>NUCLEOTIDE SEQUENCE</scope>
</reference>
<accession>A0A813H1V2</accession>
<evidence type="ECO:0000256" key="1">
    <source>
        <dbReference type="SAM" id="MobiDB-lite"/>
    </source>
</evidence>
<dbReference type="Proteomes" id="UP000626109">
    <property type="component" value="Unassembled WGS sequence"/>
</dbReference>
<comment type="caution">
    <text evidence="2">The sequence shown here is derived from an EMBL/GenBank/DDBJ whole genome shotgun (WGS) entry which is preliminary data.</text>
</comment>
<evidence type="ECO:0000313" key="2">
    <source>
        <dbReference type="EMBL" id="CAE8631624.1"/>
    </source>
</evidence>
<dbReference type="EMBL" id="CAJNNW010000852">
    <property type="protein sequence ID" value="CAE8631624.1"/>
    <property type="molecule type" value="Genomic_DNA"/>
</dbReference>
<evidence type="ECO:0000313" key="3">
    <source>
        <dbReference type="Proteomes" id="UP000626109"/>
    </source>
</evidence>
<protein>
    <submittedName>
        <fullName evidence="2">Uncharacterized protein</fullName>
    </submittedName>
</protein>
<feature type="region of interest" description="Disordered" evidence="1">
    <location>
        <begin position="1"/>
        <end position="20"/>
    </location>
</feature>
<organism evidence="2 3">
    <name type="scientific">Polarella glacialis</name>
    <name type="common">Dinoflagellate</name>
    <dbReference type="NCBI Taxonomy" id="89957"/>
    <lineage>
        <taxon>Eukaryota</taxon>
        <taxon>Sar</taxon>
        <taxon>Alveolata</taxon>
        <taxon>Dinophyceae</taxon>
        <taxon>Suessiales</taxon>
        <taxon>Suessiaceae</taxon>
        <taxon>Polarella</taxon>
    </lineage>
</organism>
<feature type="non-terminal residue" evidence="2">
    <location>
        <position position="421"/>
    </location>
</feature>
<feature type="compositionally biased region" description="Low complexity" evidence="1">
    <location>
        <begin position="1"/>
        <end position="17"/>
    </location>
</feature>
<dbReference type="AlphaFoldDB" id="A0A813H1V2"/>
<proteinExistence type="predicted"/>
<sequence>LGVGGSPSAPSSARVGVGPSARAEQSPAAVLTFVAVSKSELCEARTAALGENCSILPINLAGRKAMAEPTANVNSDWLAVLCPGDYLQEVDPGASDFKLLVVKLPVNCMPTPHIVRTVAVRVSVLTPCCGQPLQGVSLCVGGRRVGSTSADGTLEIALPPGRHVLSAPGFCSGEQLAVVEAGGPGSLDVDMPATGELFFFIQDNSHEEDVKDGLMLTGSPADDAGRFTGAVELGAASGQQGGRPAAVCVPPGRPCSEALRALRVVATDGRQFSKNEDLTWFDDFADECEVALLFSGLPIRLGDLVGPRQVASAPQRGLAAPAEAPVLRPRPPTVTVHRRQAKPTASRPASAQKVALLFSGSTDSNKVSAGYPTNRAARPSSAGRVVARGSSPLVVGRWCDGRLASHGNICRKQLPARYFGQ</sequence>